<dbReference type="EMBL" id="BARU01011121">
    <property type="protein sequence ID" value="GAH41426.1"/>
    <property type="molecule type" value="Genomic_DNA"/>
</dbReference>
<proteinExistence type="predicted"/>
<name>X1F728_9ZZZZ</name>
<protein>
    <submittedName>
        <fullName evidence="1">Uncharacterized protein</fullName>
    </submittedName>
</protein>
<feature type="non-terminal residue" evidence="1">
    <location>
        <position position="1"/>
    </location>
</feature>
<evidence type="ECO:0000313" key="1">
    <source>
        <dbReference type="EMBL" id="GAH41426.1"/>
    </source>
</evidence>
<comment type="caution">
    <text evidence="1">The sequence shown here is derived from an EMBL/GenBank/DDBJ whole genome shotgun (WGS) entry which is preliminary data.</text>
</comment>
<reference evidence="1" key="1">
    <citation type="journal article" date="2014" name="Front. Microbiol.">
        <title>High frequency of phylogenetically diverse reductive dehalogenase-homologous genes in deep subseafloor sedimentary metagenomes.</title>
        <authorList>
            <person name="Kawai M."/>
            <person name="Futagami T."/>
            <person name="Toyoda A."/>
            <person name="Takaki Y."/>
            <person name="Nishi S."/>
            <person name="Hori S."/>
            <person name="Arai W."/>
            <person name="Tsubouchi T."/>
            <person name="Morono Y."/>
            <person name="Uchiyama I."/>
            <person name="Ito T."/>
            <person name="Fujiyama A."/>
            <person name="Inagaki F."/>
            <person name="Takami H."/>
        </authorList>
    </citation>
    <scope>NUCLEOTIDE SEQUENCE</scope>
    <source>
        <strain evidence="1">Expedition CK06-06</strain>
    </source>
</reference>
<sequence length="54" mass="6126">VMAGKGHAAADLPPIDMKGFGFEWREAEDRFLTEQGEKRKHQRIKTLDVFPGGR</sequence>
<accession>X1F728</accession>
<gene>
    <name evidence="1" type="ORF">S03H2_20972</name>
</gene>
<dbReference type="AlphaFoldDB" id="X1F728"/>
<organism evidence="1">
    <name type="scientific">marine sediment metagenome</name>
    <dbReference type="NCBI Taxonomy" id="412755"/>
    <lineage>
        <taxon>unclassified sequences</taxon>
        <taxon>metagenomes</taxon>
        <taxon>ecological metagenomes</taxon>
    </lineage>
</organism>